<organism evidence="3 4">
    <name type="scientific">Mariprofundus micogutta</name>
    <dbReference type="NCBI Taxonomy" id="1921010"/>
    <lineage>
        <taxon>Bacteria</taxon>
        <taxon>Pseudomonadati</taxon>
        <taxon>Pseudomonadota</taxon>
        <taxon>Candidatius Mariprofundia</taxon>
        <taxon>Mariprofundales</taxon>
        <taxon>Mariprofundaceae</taxon>
        <taxon>Mariprofundus</taxon>
    </lineage>
</organism>
<feature type="domain" description="Resolvase/invertase-type recombinase catalytic" evidence="2">
    <location>
        <begin position="5"/>
        <end position="151"/>
    </location>
</feature>
<dbReference type="GO" id="GO:0003677">
    <property type="term" value="F:DNA binding"/>
    <property type="evidence" value="ECO:0007669"/>
    <property type="project" value="InterPro"/>
</dbReference>
<dbReference type="Gene3D" id="3.90.1750.20">
    <property type="entry name" value="Putative Large Serine Recombinase, Chain B, Domain 2"/>
    <property type="match status" value="1"/>
</dbReference>
<gene>
    <name evidence="3" type="ORF">MMIC_P2125</name>
</gene>
<dbReference type="SUPFAM" id="SSF53041">
    <property type="entry name" value="Resolvase-like"/>
    <property type="match status" value="1"/>
</dbReference>
<dbReference type="Gene3D" id="3.40.50.1390">
    <property type="entry name" value="Resolvase, N-terminal catalytic domain"/>
    <property type="match status" value="1"/>
</dbReference>
<dbReference type="Proteomes" id="UP000231632">
    <property type="component" value="Unassembled WGS sequence"/>
</dbReference>
<dbReference type="Pfam" id="PF13408">
    <property type="entry name" value="Zn_ribbon_recom"/>
    <property type="match status" value="1"/>
</dbReference>
<dbReference type="InterPro" id="IPR025827">
    <property type="entry name" value="Zn_ribbon_recom_dom"/>
</dbReference>
<dbReference type="Pfam" id="PF00239">
    <property type="entry name" value="Resolvase"/>
    <property type="match status" value="1"/>
</dbReference>
<evidence type="ECO:0000256" key="1">
    <source>
        <dbReference type="SAM" id="Coils"/>
    </source>
</evidence>
<dbReference type="AlphaFoldDB" id="A0A1L8CQE3"/>
<dbReference type="InterPro" id="IPR050639">
    <property type="entry name" value="SSR_resolvase"/>
</dbReference>
<dbReference type="OrthoDB" id="9769353at2"/>
<dbReference type="EMBL" id="BDFD01000021">
    <property type="protein sequence ID" value="GAV21145.1"/>
    <property type="molecule type" value="Genomic_DNA"/>
</dbReference>
<keyword evidence="1" id="KW-0175">Coiled coil</keyword>
<reference evidence="3 4" key="1">
    <citation type="journal article" date="2017" name="Arch. Microbiol.">
        <title>Mariprofundus micogutta sp. nov., a novel iron-oxidizing zetaproteobacterium isolated from a deep-sea hydrothermal field at the Bayonnaise knoll of the Izu-Ogasawara arc, and a description of Mariprofundales ord. nov. and Zetaproteobacteria classis nov.</title>
        <authorList>
            <person name="Makita H."/>
            <person name="Tanaka E."/>
            <person name="Mitsunobu S."/>
            <person name="Miyazaki M."/>
            <person name="Nunoura T."/>
            <person name="Uematsu K."/>
            <person name="Takaki Y."/>
            <person name="Nishi S."/>
            <person name="Shimamura S."/>
            <person name="Takai K."/>
        </authorList>
    </citation>
    <scope>NUCLEOTIDE SEQUENCE [LARGE SCALE GENOMIC DNA]</scope>
    <source>
        <strain evidence="3 4">ET2</strain>
    </source>
</reference>
<proteinExistence type="predicted"/>
<dbReference type="PANTHER" id="PTHR30461:SF23">
    <property type="entry name" value="DNA RECOMBINASE-RELATED"/>
    <property type="match status" value="1"/>
</dbReference>
<accession>A0A1L8CQE3</accession>
<comment type="caution">
    <text evidence="3">The sequence shown here is derived from an EMBL/GenBank/DDBJ whole genome shotgun (WGS) entry which is preliminary data.</text>
</comment>
<sequence length="501" mass="57799">MAKRAVLYLRSSKDRHDVSVESQRRELQRYVSSCGDILVDEFIDKVESAKTANRPAFQDMMAEVKSKQCRFTIIYCYDTSRFSRRMYDAQLYKHLLKKNDIELVFLKLPKSDPLMDSVLESLMEIFDEFHSQKSKMDGLRGMRENVQQGWRAGGRAPVGYCLEKTVVGSRDGEPVTKSKLIPDPKSFYLIKEYLKGVVNGIARMHLVRELGIDIPKTSLIYIEEGALTYAGHTVWNRHNECVDGKYKGGNRYRDRKDWVIQRDTHEAMISDEEAEAILSKREEERASRKRRRISIYLLTGIVTCRCGANFIGEGGYYRCQKRCGNRGIKKDTLEQIFIEMLFQNLFSPENIEAVKNSIEKKSRKSASKKITKEEELRKKLKSIEKEINGIVDLIQKVKHKRSLLTKLDSLEEERVVIESQMDKVDRSSVPLAINVNSKDIICFMENYKKTFHQINIERKKSMLNNCVGSAILDGNLLIITPKYEVITGMKSSSKAVEKVIR</sequence>
<keyword evidence="4" id="KW-1185">Reference proteome</keyword>
<dbReference type="SMART" id="SM00857">
    <property type="entry name" value="Resolvase"/>
    <property type="match status" value="1"/>
</dbReference>
<feature type="coiled-coil region" evidence="1">
    <location>
        <begin position="366"/>
        <end position="427"/>
    </location>
</feature>
<name>A0A1L8CQE3_9PROT</name>
<evidence type="ECO:0000259" key="2">
    <source>
        <dbReference type="SMART" id="SM00857"/>
    </source>
</evidence>
<evidence type="ECO:0000313" key="3">
    <source>
        <dbReference type="EMBL" id="GAV21145.1"/>
    </source>
</evidence>
<dbReference type="PANTHER" id="PTHR30461">
    <property type="entry name" value="DNA-INVERTASE FROM LAMBDOID PROPHAGE"/>
    <property type="match status" value="1"/>
</dbReference>
<protein>
    <recommendedName>
        <fullName evidence="2">Resolvase/invertase-type recombinase catalytic domain-containing protein</fullName>
    </recommendedName>
</protein>
<dbReference type="InterPro" id="IPR036162">
    <property type="entry name" value="Resolvase-like_N_sf"/>
</dbReference>
<evidence type="ECO:0000313" key="4">
    <source>
        <dbReference type="Proteomes" id="UP000231632"/>
    </source>
</evidence>
<dbReference type="CDD" id="cd00338">
    <property type="entry name" value="Ser_Recombinase"/>
    <property type="match status" value="1"/>
</dbReference>
<dbReference type="RefSeq" id="WP_072660448.1">
    <property type="nucleotide sequence ID" value="NZ_BDFD01000021.1"/>
</dbReference>
<dbReference type="InterPro" id="IPR038109">
    <property type="entry name" value="DNA_bind_recomb_sf"/>
</dbReference>
<dbReference type="InterPro" id="IPR006119">
    <property type="entry name" value="Resolv_N"/>
</dbReference>
<dbReference type="STRING" id="1921010.MMIC_P2125"/>
<dbReference type="GO" id="GO:0000150">
    <property type="term" value="F:DNA strand exchange activity"/>
    <property type="evidence" value="ECO:0007669"/>
    <property type="project" value="InterPro"/>
</dbReference>